<dbReference type="InterPro" id="IPR011992">
    <property type="entry name" value="EF-hand-dom_pair"/>
</dbReference>
<dbReference type="PROSITE" id="PS51352">
    <property type="entry name" value="THIOREDOXIN_2"/>
    <property type="match status" value="1"/>
</dbReference>
<feature type="domain" description="Thioredoxin" evidence="4">
    <location>
        <begin position="253"/>
        <end position="380"/>
    </location>
</feature>
<evidence type="ECO:0000256" key="2">
    <source>
        <dbReference type="ARBA" id="ARBA00022837"/>
    </source>
</evidence>
<keyword evidence="1" id="KW-0677">Repeat</keyword>
<dbReference type="InterPro" id="IPR036249">
    <property type="entry name" value="Thioredoxin-like_sf"/>
</dbReference>
<dbReference type="Gene3D" id="1.10.238.10">
    <property type="entry name" value="EF-hand"/>
    <property type="match status" value="2"/>
</dbReference>
<evidence type="ECO:0000313" key="6">
    <source>
        <dbReference type="Proteomes" id="UP001465755"/>
    </source>
</evidence>
<dbReference type="GO" id="GO:0043226">
    <property type="term" value="C:organelle"/>
    <property type="evidence" value="ECO:0007669"/>
    <property type="project" value="UniProtKB-ARBA"/>
</dbReference>
<reference evidence="5 6" key="1">
    <citation type="journal article" date="2024" name="Nat. Commun.">
        <title>Phylogenomics reveals the evolutionary origins of lichenization in chlorophyte algae.</title>
        <authorList>
            <person name="Puginier C."/>
            <person name="Libourel C."/>
            <person name="Otte J."/>
            <person name="Skaloud P."/>
            <person name="Haon M."/>
            <person name="Grisel S."/>
            <person name="Petersen M."/>
            <person name="Berrin J.G."/>
            <person name="Delaux P.M."/>
            <person name="Dal Grande F."/>
            <person name="Keller J."/>
        </authorList>
    </citation>
    <scope>NUCLEOTIDE SEQUENCE [LARGE SCALE GENOMIC DNA]</scope>
    <source>
        <strain evidence="5 6">SAG 2036</strain>
    </source>
</reference>
<dbReference type="Pfam" id="PF00085">
    <property type="entry name" value="Thioredoxin"/>
    <property type="match status" value="1"/>
</dbReference>
<accession>A0AAW1NZ41</accession>
<feature type="domain" description="EF-hand" evidence="3">
    <location>
        <begin position="133"/>
        <end position="168"/>
    </location>
</feature>
<evidence type="ECO:0000313" key="5">
    <source>
        <dbReference type="EMBL" id="KAK9800235.1"/>
    </source>
</evidence>
<dbReference type="InterPro" id="IPR050145">
    <property type="entry name" value="Centrin_CML-like"/>
</dbReference>
<dbReference type="PROSITE" id="PS00018">
    <property type="entry name" value="EF_HAND_1"/>
    <property type="match status" value="3"/>
</dbReference>
<proteinExistence type="predicted"/>
<keyword evidence="2" id="KW-0106">Calcium</keyword>
<dbReference type="AlphaFoldDB" id="A0AAW1NZ41"/>
<dbReference type="InterPro" id="IPR013766">
    <property type="entry name" value="Thioredoxin_domain"/>
</dbReference>
<keyword evidence="6" id="KW-1185">Reference proteome</keyword>
<evidence type="ECO:0008006" key="7">
    <source>
        <dbReference type="Google" id="ProtNLM"/>
    </source>
</evidence>
<dbReference type="SUPFAM" id="SSF47473">
    <property type="entry name" value="EF-hand"/>
    <property type="match status" value="1"/>
</dbReference>
<dbReference type="Gene3D" id="3.40.30.10">
    <property type="entry name" value="Glutaredoxin"/>
    <property type="match status" value="1"/>
</dbReference>
<dbReference type="EMBL" id="JALJOQ010000084">
    <property type="protein sequence ID" value="KAK9800235.1"/>
    <property type="molecule type" value="Genomic_DNA"/>
</dbReference>
<organism evidence="5 6">
    <name type="scientific">Symbiochloris irregularis</name>
    <dbReference type="NCBI Taxonomy" id="706552"/>
    <lineage>
        <taxon>Eukaryota</taxon>
        <taxon>Viridiplantae</taxon>
        <taxon>Chlorophyta</taxon>
        <taxon>core chlorophytes</taxon>
        <taxon>Trebouxiophyceae</taxon>
        <taxon>Trebouxiales</taxon>
        <taxon>Trebouxiaceae</taxon>
        <taxon>Symbiochloris</taxon>
    </lineage>
</organism>
<dbReference type="GO" id="GO:0005509">
    <property type="term" value="F:calcium ion binding"/>
    <property type="evidence" value="ECO:0007669"/>
    <property type="project" value="InterPro"/>
</dbReference>
<comment type="caution">
    <text evidence="5">The sequence shown here is derived from an EMBL/GenBank/DDBJ whole genome shotgun (WGS) entry which is preliminary data.</text>
</comment>
<protein>
    <recommendedName>
        <fullName evidence="7">Thioredoxin domain-containing protein</fullName>
    </recommendedName>
</protein>
<dbReference type="SMART" id="SM00054">
    <property type="entry name" value="EFh"/>
    <property type="match status" value="4"/>
</dbReference>
<dbReference type="FunFam" id="1.10.238.10:FF:000178">
    <property type="entry name" value="Calmodulin-2 A"/>
    <property type="match status" value="1"/>
</dbReference>
<sequence>MQRGIFLPTARSAPSGGHSRSSEAAQVVYLGRSAPQPHCLCRWTSSSLCSPRQARRLGHCPPVLAAPAAVAEAPTWAPERELWDGHREEQYNELLERFKSADTNKNGRIDRKELKTLLERVNCDDSDTITGWWSEDDIDKVMQHYDTDESGDIDYDEFQVLARDKVLLRGKLEEYEQAFRAVDKDKKGKIGAAELNQLFQDLKHPVTYEKLVSIMKQYDVDHSGEIEFGEFLRMFQTELLDLQEVLTYIQGEHPEADEASQAAAKDFAGEVRLIFSEKDLDELLKDAGQNLSVLMSTVTWCRPCKAMQKSIQSIAQHYTKGLHFLKLYGNQNDECKSLFKDRLLTRVTPTFFFFKDGQIIHSHTGANRGKLEHYIRQHMPNNDHLPEHLFPVQLQPTGQFK</sequence>
<dbReference type="PROSITE" id="PS50222">
    <property type="entry name" value="EF_HAND_2"/>
    <property type="match status" value="4"/>
</dbReference>
<feature type="domain" description="EF-hand" evidence="3">
    <location>
        <begin position="206"/>
        <end position="241"/>
    </location>
</feature>
<dbReference type="Proteomes" id="UP001465755">
    <property type="component" value="Unassembled WGS sequence"/>
</dbReference>
<dbReference type="Pfam" id="PF13499">
    <property type="entry name" value="EF-hand_7"/>
    <property type="match status" value="2"/>
</dbReference>
<dbReference type="InterPro" id="IPR018247">
    <property type="entry name" value="EF_Hand_1_Ca_BS"/>
</dbReference>
<dbReference type="SUPFAM" id="SSF52833">
    <property type="entry name" value="Thioredoxin-like"/>
    <property type="match status" value="1"/>
</dbReference>
<evidence type="ECO:0000259" key="3">
    <source>
        <dbReference type="PROSITE" id="PS50222"/>
    </source>
</evidence>
<evidence type="ECO:0000259" key="4">
    <source>
        <dbReference type="PROSITE" id="PS51352"/>
    </source>
</evidence>
<dbReference type="CDD" id="cd02947">
    <property type="entry name" value="TRX_family"/>
    <property type="match status" value="1"/>
</dbReference>
<gene>
    <name evidence="5" type="ORF">WJX73_003462</name>
</gene>
<feature type="domain" description="EF-hand" evidence="3">
    <location>
        <begin position="89"/>
        <end position="124"/>
    </location>
</feature>
<dbReference type="InterPro" id="IPR002048">
    <property type="entry name" value="EF_hand_dom"/>
</dbReference>
<evidence type="ECO:0000256" key="1">
    <source>
        <dbReference type="ARBA" id="ARBA00022737"/>
    </source>
</evidence>
<name>A0AAW1NZ41_9CHLO</name>
<feature type="domain" description="EF-hand" evidence="3">
    <location>
        <begin position="170"/>
        <end position="205"/>
    </location>
</feature>
<dbReference type="PANTHER" id="PTHR23050">
    <property type="entry name" value="CALCIUM BINDING PROTEIN"/>
    <property type="match status" value="1"/>
</dbReference>